<dbReference type="SMART" id="SM00418">
    <property type="entry name" value="HTH_ARSR"/>
    <property type="match status" value="1"/>
</dbReference>
<name>A0A1G8H2R0_9MICC</name>
<dbReference type="EMBL" id="FNDT01000005">
    <property type="protein sequence ID" value="SDI00945.1"/>
    <property type="molecule type" value="Genomic_DNA"/>
</dbReference>
<evidence type="ECO:0000313" key="3">
    <source>
        <dbReference type="EMBL" id="SDI00945.1"/>
    </source>
</evidence>
<dbReference type="AlphaFoldDB" id="A0A1G8H2R0"/>
<protein>
    <submittedName>
        <fullName evidence="3">Predicted transcriptional regulator, ArsR family</fullName>
    </submittedName>
</protein>
<proteinExistence type="predicted"/>
<dbReference type="Gene3D" id="1.10.10.10">
    <property type="entry name" value="Winged helix-like DNA-binding domain superfamily/Winged helix DNA-binding domain"/>
    <property type="match status" value="1"/>
</dbReference>
<keyword evidence="4" id="KW-1185">Reference proteome</keyword>
<reference evidence="3 4" key="1">
    <citation type="submission" date="2016-10" db="EMBL/GenBank/DDBJ databases">
        <authorList>
            <person name="de Groot N.N."/>
        </authorList>
    </citation>
    <scope>NUCLEOTIDE SEQUENCE [LARGE SCALE GENOMIC DNA]</scope>
    <source>
        <strain evidence="3 4">NP_1H</strain>
    </source>
</reference>
<dbReference type="InterPro" id="IPR001845">
    <property type="entry name" value="HTH_ArsR_DNA-bd_dom"/>
</dbReference>
<dbReference type="InterPro" id="IPR036388">
    <property type="entry name" value="WH-like_DNA-bd_sf"/>
</dbReference>
<evidence type="ECO:0000259" key="2">
    <source>
        <dbReference type="SMART" id="SM00418"/>
    </source>
</evidence>
<dbReference type="Proteomes" id="UP000199258">
    <property type="component" value="Unassembled WGS sequence"/>
</dbReference>
<accession>A0A1G8H2R0</accession>
<evidence type="ECO:0000256" key="1">
    <source>
        <dbReference type="SAM" id="MobiDB-lite"/>
    </source>
</evidence>
<dbReference type="InterPro" id="IPR011991">
    <property type="entry name" value="ArsR-like_HTH"/>
</dbReference>
<evidence type="ECO:0000313" key="4">
    <source>
        <dbReference type="Proteomes" id="UP000199258"/>
    </source>
</evidence>
<organism evidence="3 4">
    <name type="scientific">Arthrobacter subterraneus</name>
    <dbReference type="NCBI Taxonomy" id="335973"/>
    <lineage>
        <taxon>Bacteria</taxon>
        <taxon>Bacillati</taxon>
        <taxon>Actinomycetota</taxon>
        <taxon>Actinomycetes</taxon>
        <taxon>Micrococcales</taxon>
        <taxon>Micrococcaceae</taxon>
        <taxon>Arthrobacter</taxon>
    </lineage>
</organism>
<dbReference type="RefSeq" id="WP_090585610.1">
    <property type="nucleotide sequence ID" value="NZ_FNDT01000005.1"/>
</dbReference>
<dbReference type="CDD" id="cd00090">
    <property type="entry name" value="HTH_ARSR"/>
    <property type="match status" value="1"/>
</dbReference>
<dbReference type="InterPro" id="IPR036390">
    <property type="entry name" value="WH_DNA-bd_sf"/>
</dbReference>
<dbReference type="STRING" id="335973.SAMN04488693_10552"/>
<dbReference type="GO" id="GO:0003700">
    <property type="term" value="F:DNA-binding transcription factor activity"/>
    <property type="evidence" value="ECO:0007669"/>
    <property type="project" value="InterPro"/>
</dbReference>
<gene>
    <name evidence="3" type="ORF">SAMN04488693_10552</name>
</gene>
<feature type="region of interest" description="Disordered" evidence="1">
    <location>
        <begin position="1"/>
        <end position="25"/>
    </location>
</feature>
<feature type="domain" description="HTH arsR-type" evidence="2">
    <location>
        <begin position="34"/>
        <end position="125"/>
    </location>
</feature>
<dbReference type="SUPFAM" id="SSF46785">
    <property type="entry name" value="Winged helix' DNA-binding domain"/>
    <property type="match status" value="1"/>
</dbReference>
<dbReference type="OrthoDB" id="3399802at2"/>
<feature type="compositionally biased region" description="Low complexity" evidence="1">
    <location>
        <begin position="9"/>
        <end position="23"/>
    </location>
</feature>
<sequence length="248" mass="25970">MSDVEGDSARSAGTGTGSSGAPSQLSANLTERLESVAALGDPVRRVVYQALQRSGDALTRNRLAEVTGIAASTLLFHLEKLVDAGLLTVEFRKLGERSGPGSGRPAKLYRLAQAEVAASIPDRRYDLAAELMAAAIDTSIRDNTAIEQALTQTAYDAGHRLGLKAGSMEGVLDGTGYEPYPDGEGGFLLHNCPFHRLSRSHAEVVCGLNGALLTGALEGSGDAEYAVTPDPDGPYCCARITRLAQPSI</sequence>
<dbReference type="Pfam" id="PF12840">
    <property type="entry name" value="HTH_20"/>
    <property type="match status" value="1"/>
</dbReference>